<dbReference type="RefSeq" id="WP_408330844.1">
    <property type="nucleotide sequence ID" value="NZ_JAQQFH010000017.1"/>
</dbReference>
<dbReference type="SUPFAM" id="SSF56954">
    <property type="entry name" value="Outer membrane efflux proteins (OEP)"/>
    <property type="match status" value="1"/>
</dbReference>
<organism evidence="4 5">
    <name type="scientific">Paraburkholderia agricolaris</name>
    <dbReference type="NCBI Taxonomy" id="2152888"/>
    <lineage>
        <taxon>Bacteria</taxon>
        <taxon>Pseudomonadati</taxon>
        <taxon>Pseudomonadota</taxon>
        <taxon>Betaproteobacteria</taxon>
        <taxon>Burkholderiales</taxon>
        <taxon>Burkholderiaceae</taxon>
        <taxon>Paraburkholderia</taxon>
    </lineage>
</organism>
<keyword evidence="2" id="KW-1134">Transmembrane beta strand</keyword>
<feature type="region of interest" description="Disordered" evidence="3">
    <location>
        <begin position="48"/>
        <end position="68"/>
    </location>
</feature>
<protein>
    <submittedName>
        <fullName evidence="4">Efflux transporter outer membrane subunit</fullName>
    </submittedName>
</protein>
<proteinExistence type="inferred from homology"/>
<accession>A0ABW8ZH03</accession>
<dbReference type="Gene3D" id="2.20.200.10">
    <property type="entry name" value="Outer membrane efflux proteins (OEP)"/>
    <property type="match status" value="1"/>
</dbReference>
<keyword evidence="2" id="KW-0472">Membrane</keyword>
<evidence type="ECO:0000256" key="3">
    <source>
        <dbReference type="SAM" id="MobiDB-lite"/>
    </source>
</evidence>
<dbReference type="Gene3D" id="1.20.1600.10">
    <property type="entry name" value="Outer membrane efflux proteins (OEP)"/>
    <property type="match status" value="1"/>
</dbReference>
<dbReference type="Pfam" id="PF02321">
    <property type="entry name" value="OEP"/>
    <property type="match status" value="2"/>
</dbReference>
<evidence type="ECO:0000313" key="5">
    <source>
        <dbReference type="Proteomes" id="UP001629249"/>
    </source>
</evidence>
<reference evidence="4 5" key="1">
    <citation type="journal article" date="2024" name="Chem. Sci.">
        <title>Discovery of megapolipeptins by genome mining of a Burkholderiales bacteria collection.</title>
        <authorList>
            <person name="Paulo B.S."/>
            <person name="Recchia M.J.J."/>
            <person name="Lee S."/>
            <person name="Fergusson C.H."/>
            <person name="Romanowski S.B."/>
            <person name="Hernandez A."/>
            <person name="Krull N."/>
            <person name="Liu D.Y."/>
            <person name="Cavanagh H."/>
            <person name="Bos A."/>
            <person name="Gray C.A."/>
            <person name="Murphy B.T."/>
            <person name="Linington R.G."/>
            <person name="Eustaquio A.S."/>
        </authorList>
    </citation>
    <scope>NUCLEOTIDE SEQUENCE [LARGE SCALE GENOMIC DNA]</scope>
    <source>
        <strain evidence="4 5">RL16-012-BIC-B</strain>
    </source>
</reference>
<keyword evidence="2" id="KW-0812">Transmembrane</keyword>
<dbReference type="InterPro" id="IPR003423">
    <property type="entry name" value="OMP_efflux"/>
</dbReference>
<dbReference type="PANTHER" id="PTHR30203:SF21">
    <property type="entry name" value="OUTER MEMBRANE COMPONENT OF MULTIDRUG EFFLUX PUMP-RELATED"/>
    <property type="match status" value="1"/>
</dbReference>
<dbReference type="Proteomes" id="UP001629249">
    <property type="component" value="Unassembled WGS sequence"/>
</dbReference>
<evidence type="ECO:0000256" key="1">
    <source>
        <dbReference type="ARBA" id="ARBA00007613"/>
    </source>
</evidence>
<comment type="subcellular location">
    <subcellularLocation>
        <location evidence="2">Cell membrane</location>
        <topology evidence="2">Lipid-anchor</topology>
    </subcellularLocation>
</comment>
<dbReference type="InterPro" id="IPR010131">
    <property type="entry name" value="MdtP/NodT-like"/>
</dbReference>
<evidence type="ECO:0000256" key="2">
    <source>
        <dbReference type="RuleBase" id="RU362097"/>
    </source>
</evidence>
<name>A0ABW8ZH03_9BURK</name>
<comment type="similarity">
    <text evidence="1 2">Belongs to the outer membrane factor (OMF) (TC 1.B.17) family.</text>
</comment>
<comment type="caution">
    <text evidence="4">The sequence shown here is derived from an EMBL/GenBank/DDBJ whole genome shotgun (WGS) entry which is preliminary data.</text>
</comment>
<keyword evidence="2" id="KW-0449">Lipoprotein</keyword>
<dbReference type="NCBIfam" id="TIGR01845">
    <property type="entry name" value="outer_NodT"/>
    <property type="match status" value="1"/>
</dbReference>
<keyword evidence="5" id="KW-1185">Reference proteome</keyword>
<dbReference type="EMBL" id="JAQQFN010000002">
    <property type="protein sequence ID" value="MFL9882251.1"/>
    <property type="molecule type" value="Genomic_DNA"/>
</dbReference>
<dbReference type="PANTHER" id="PTHR30203">
    <property type="entry name" value="OUTER MEMBRANE CATION EFFLUX PROTEIN"/>
    <property type="match status" value="1"/>
</dbReference>
<evidence type="ECO:0000313" key="4">
    <source>
        <dbReference type="EMBL" id="MFL9882251.1"/>
    </source>
</evidence>
<gene>
    <name evidence="4" type="ORF">PQR66_04400</name>
</gene>
<keyword evidence="2" id="KW-0564">Palmitate</keyword>
<sequence length="574" mass="60504">MVPPGAFRTASSTALITALITALSTALITAPNTAFSIVSRTAAGIASSTASSTGHSAGRGGTNCRPRAPRRLTHAPLRAICVAAFALLASACSLEAPYRAPQLPAGASAPFMSAQHAPVVQQPLPDDWWRLYQDPVLDGLIQQALEQNRDLAVAFARLARSQAVVSETGAAKLPDTQLALGGNYGKQNADQIVAAARRESADTRWAYAPSLAVSYEVDLWGRVRHLVEASQADADAMQAATDAVRVAVVAATTDAYLHACAYGEQIDVANRSLGIAQRLVDLTTRQRDRGLVSDLEVTRASAFFDETRATVPTLEGKRRAALFELAVLLGRPPGEFPKAAGQCRVVPVLSAPFPVGDGAALLRRRPDLREAERKLAAADARVGVARADLYPSIVLGGSVNLLSTTGSLASLGDQYALAWGVGPLISWRFPNMAVSRARLAQAKADNSEALAQFEQNVLVALKESEQALTFYGAQWERQRALQAARANAARAFHLAELNYQAGALDFLDVLDAERSLVAGDAALAVSTEALASDQVAVFKALGGGWQHQAIAPHDAAPPHDVAPPHVSVNFSSGS</sequence>